<accession>A0A4Q4SWJ9</accession>
<keyword evidence="2" id="KW-0472">Membrane</keyword>
<evidence type="ECO:0000256" key="1">
    <source>
        <dbReference type="SAM" id="MobiDB-lite"/>
    </source>
</evidence>
<name>A0A4Q4SWJ9_9PEZI</name>
<comment type="caution">
    <text evidence="3">The sequence shown here is derived from an EMBL/GenBank/DDBJ whole genome shotgun (WGS) entry which is preliminary data.</text>
</comment>
<reference evidence="3 4" key="1">
    <citation type="submission" date="2018-06" db="EMBL/GenBank/DDBJ databases">
        <title>Complete Genomes of Monosporascus.</title>
        <authorList>
            <person name="Robinson A.J."/>
            <person name="Natvig D.O."/>
        </authorList>
    </citation>
    <scope>NUCLEOTIDE SEQUENCE [LARGE SCALE GENOMIC DNA]</scope>
    <source>
        <strain evidence="3 4">CBS 110550</strain>
    </source>
</reference>
<dbReference type="Proteomes" id="UP000293360">
    <property type="component" value="Unassembled WGS sequence"/>
</dbReference>
<keyword evidence="2" id="KW-1133">Transmembrane helix</keyword>
<dbReference type="AlphaFoldDB" id="A0A4Q4SWJ9"/>
<evidence type="ECO:0000256" key="2">
    <source>
        <dbReference type="SAM" id="Phobius"/>
    </source>
</evidence>
<feature type="region of interest" description="Disordered" evidence="1">
    <location>
        <begin position="1"/>
        <end position="23"/>
    </location>
</feature>
<evidence type="ECO:0000313" key="3">
    <source>
        <dbReference type="EMBL" id="RYO82310.1"/>
    </source>
</evidence>
<gene>
    <name evidence="3" type="ORF">DL764_009633</name>
</gene>
<feature type="compositionally biased region" description="Pro residues" evidence="1">
    <location>
        <begin position="1"/>
        <end position="10"/>
    </location>
</feature>
<keyword evidence="2" id="KW-0812">Transmembrane</keyword>
<proteinExistence type="predicted"/>
<organism evidence="3 4">
    <name type="scientific">Monosporascus ibericus</name>
    <dbReference type="NCBI Taxonomy" id="155417"/>
    <lineage>
        <taxon>Eukaryota</taxon>
        <taxon>Fungi</taxon>
        <taxon>Dikarya</taxon>
        <taxon>Ascomycota</taxon>
        <taxon>Pezizomycotina</taxon>
        <taxon>Sordariomycetes</taxon>
        <taxon>Xylariomycetidae</taxon>
        <taxon>Xylariales</taxon>
        <taxon>Xylariales incertae sedis</taxon>
        <taxon>Monosporascus</taxon>
    </lineage>
</organism>
<sequence length="95" mass="10386">MMSAPLPKPGLPETGRAYDGGDKKCSLRDQHALEDGTLLWSGDRSPSSGLRTAACMICELLALGLFLALHRHGLAKYQARIMARTFEGEHFVGWT</sequence>
<dbReference type="OrthoDB" id="4725196at2759"/>
<feature type="transmembrane region" description="Helical" evidence="2">
    <location>
        <begin position="49"/>
        <end position="69"/>
    </location>
</feature>
<dbReference type="EMBL" id="QJNU01000946">
    <property type="protein sequence ID" value="RYO82310.1"/>
    <property type="molecule type" value="Genomic_DNA"/>
</dbReference>
<keyword evidence="4" id="KW-1185">Reference proteome</keyword>
<evidence type="ECO:0000313" key="4">
    <source>
        <dbReference type="Proteomes" id="UP000293360"/>
    </source>
</evidence>
<protein>
    <submittedName>
        <fullName evidence="3">Uncharacterized protein</fullName>
    </submittedName>
</protein>